<dbReference type="InterPro" id="IPR036179">
    <property type="entry name" value="Ig-like_dom_sf"/>
</dbReference>
<proteinExistence type="predicted"/>
<dbReference type="PANTHER" id="PTHR14340">
    <property type="entry name" value="MICROFIBRIL-ASSOCIATED GLYCOPROTEIN 3"/>
    <property type="match status" value="1"/>
</dbReference>
<dbReference type="Gene3D" id="2.60.40.10">
    <property type="entry name" value="Immunoglobulins"/>
    <property type="match status" value="3"/>
</dbReference>
<evidence type="ECO:0000256" key="1">
    <source>
        <dbReference type="ARBA" id="ARBA00023319"/>
    </source>
</evidence>
<dbReference type="SUPFAM" id="SSF48726">
    <property type="entry name" value="Immunoglobulin"/>
    <property type="match status" value="3"/>
</dbReference>
<accession>A0AAJ7DTF2</accession>
<dbReference type="RefSeq" id="XP_011496095.1">
    <property type="nucleotide sequence ID" value="XM_011497793.1"/>
</dbReference>
<dbReference type="InterPro" id="IPR013098">
    <property type="entry name" value="Ig_I-set"/>
</dbReference>
<gene>
    <name evidence="4" type="primary">LOC105360792</name>
</gene>
<dbReference type="Proteomes" id="UP000695007">
    <property type="component" value="Unplaced"/>
</dbReference>
<dbReference type="AlphaFoldDB" id="A0AAJ7DTF2"/>
<feature type="domain" description="Ig-like" evidence="2">
    <location>
        <begin position="253"/>
        <end position="326"/>
    </location>
</feature>
<keyword evidence="1" id="KW-0393">Immunoglobulin domain</keyword>
<dbReference type="PROSITE" id="PS50835">
    <property type="entry name" value="IG_LIKE"/>
    <property type="match status" value="2"/>
</dbReference>
<evidence type="ECO:0000313" key="3">
    <source>
        <dbReference type="Proteomes" id="UP000695007"/>
    </source>
</evidence>
<name>A0AAJ7DTF2_9HYME</name>
<protein>
    <submittedName>
        <fullName evidence="4">CAVP-target protein-like</fullName>
    </submittedName>
</protein>
<dbReference type="SMART" id="SM00409">
    <property type="entry name" value="IG"/>
    <property type="match status" value="2"/>
</dbReference>
<dbReference type="PANTHER" id="PTHR14340:SF9">
    <property type="entry name" value="FIBRONECTIN TYPE-III DOMAIN-CONTAINING PROTEIN"/>
    <property type="match status" value="1"/>
</dbReference>
<sequence>MATLEIISAALEDSGYYACLAKNPYGQASTEATIRVYPIYDALSVEPSYTSIRNDKYKIMDKQSNIFGQLIPSISCQTNERILRGNRYRSSTLGHGIFRLQTSESDISNNAHQHGVRFHGKENSKIPLKNDDSIYNQLYNTGRKREELPQISTSLADYKVPAGGTIALQVEIKDSLAPNVTWLRRNGEKKEPISSPKTYTFSESGVYTLILPEATESEAGTYVCRVSNAYGHVDTSTTVEVIPLSKFDDLGKPAAFVSQPTDKTVHVTDGEAASISFRVSGIPKPKVIWMKGIKDISDGPRTHKEAIDDYVRLTLNRVNSDDEGTYCILVKNCYGCDRSFFTLKAEGEIFDSDI</sequence>
<dbReference type="Pfam" id="PF07679">
    <property type="entry name" value="I-set"/>
    <property type="match status" value="2"/>
</dbReference>
<dbReference type="InterPro" id="IPR013783">
    <property type="entry name" value="Ig-like_fold"/>
</dbReference>
<dbReference type="InterPro" id="IPR007110">
    <property type="entry name" value="Ig-like_dom"/>
</dbReference>
<feature type="domain" description="Ig-like" evidence="2">
    <location>
        <begin position="149"/>
        <end position="240"/>
    </location>
</feature>
<evidence type="ECO:0000313" key="4">
    <source>
        <dbReference type="RefSeq" id="XP_011496095.1"/>
    </source>
</evidence>
<dbReference type="KEGG" id="csol:105360792"/>
<evidence type="ECO:0000259" key="2">
    <source>
        <dbReference type="PROSITE" id="PS50835"/>
    </source>
</evidence>
<reference evidence="4" key="1">
    <citation type="submission" date="2025-08" db="UniProtKB">
        <authorList>
            <consortium name="RefSeq"/>
        </authorList>
    </citation>
    <scope>IDENTIFICATION</scope>
</reference>
<dbReference type="SMART" id="SM00408">
    <property type="entry name" value="IGc2"/>
    <property type="match status" value="2"/>
</dbReference>
<organism evidence="3 4">
    <name type="scientific">Ceratosolen solmsi marchali</name>
    <dbReference type="NCBI Taxonomy" id="326594"/>
    <lineage>
        <taxon>Eukaryota</taxon>
        <taxon>Metazoa</taxon>
        <taxon>Ecdysozoa</taxon>
        <taxon>Arthropoda</taxon>
        <taxon>Hexapoda</taxon>
        <taxon>Insecta</taxon>
        <taxon>Pterygota</taxon>
        <taxon>Neoptera</taxon>
        <taxon>Endopterygota</taxon>
        <taxon>Hymenoptera</taxon>
        <taxon>Apocrita</taxon>
        <taxon>Proctotrupomorpha</taxon>
        <taxon>Chalcidoidea</taxon>
        <taxon>Agaonidae</taxon>
        <taxon>Agaoninae</taxon>
        <taxon>Ceratosolen</taxon>
    </lineage>
</organism>
<dbReference type="InterPro" id="IPR003599">
    <property type="entry name" value="Ig_sub"/>
</dbReference>
<dbReference type="InterPro" id="IPR003598">
    <property type="entry name" value="Ig_sub2"/>
</dbReference>
<dbReference type="GeneID" id="105360792"/>
<keyword evidence="3" id="KW-1185">Reference proteome</keyword>